<gene>
    <name evidence="2" type="ORF">V7S43_012651</name>
</gene>
<dbReference type="AlphaFoldDB" id="A0ABD3F7P8"/>
<dbReference type="EMBL" id="JBIMZQ010000032">
    <property type="protein sequence ID" value="KAL3662324.1"/>
    <property type="molecule type" value="Genomic_DNA"/>
</dbReference>
<protein>
    <submittedName>
        <fullName evidence="2">Uncharacterized protein</fullName>
    </submittedName>
</protein>
<feature type="region of interest" description="Disordered" evidence="1">
    <location>
        <begin position="33"/>
        <end position="52"/>
    </location>
</feature>
<proteinExistence type="predicted"/>
<reference evidence="2 3" key="1">
    <citation type="submission" date="2024-09" db="EMBL/GenBank/DDBJ databases">
        <title>Genome sequencing and assembly of Phytophthora oleae, isolate VK10A, causative agent of rot of olive drupes.</title>
        <authorList>
            <person name="Conti Taguali S."/>
            <person name="Riolo M."/>
            <person name="La Spada F."/>
            <person name="Cacciola S.O."/>
            <person name="Dionisio G."/>
        </authorList>
    </citation>
    <scope>NUCLEOTIDE SEQUENCE [LARGE SCALE GENOMIC DNA]</scope>
    <source>
        <strain evidence="2 3">VK10A</strain>
    </source>
</reference>
<keyword evidence="3" id="KW-1185">Reference proteome</keyword>
<accession>A0ABD3F7P8</accession>
<evidence type="ECO:0000313" key="2">
    <source>
        <dbReference type="EMBL" id="KAL3662324.1"/>
    </source>
</evidence>
<name>A0ABD3F7P8_9STRA</name>
<evidence type="ECO:0000313" key="3">
    <source>
        <dbReference type="Proteomes" id="UP001632037"/>
    </source>
</evidence>
<dbReference type="Proteomes" id="UP001632037">
    <property type="component" value="Unassembled WGS sequence"/>
</dbReference>
<sequence length="127" mass="14349">MTQSNSSPCARVSRRRSLSEGCNLHLLAAITEGEPLYTQPEDEEDDEEQNQPTQCINQVLAQRSKSESIICTAQGVKFEDKYHKYQTRLDNLVALAANPASSNSNALLAKKALRYRNKTMERRRAYS</sequence>
<comment type="caution">
    <text evidence="2">The sequence shown here is derived from an EMBL/GenBank/DDBJ whole genome shotgun (WGS) entry which is preliminary data.</text>
</comment>
<feature type="compositionally biased region" description="Acidic residues" evidence="1">
    <location>
        <begin position="40"/>
        <end position="49"/>
    </location>
</feature>
<organism evidence="2 3">
    <name type="scientific">Phytophthora oleae</name>
    <dbReference type="NCBI Taxonomy" id="2107226"/>
    <lineage>
        <taxon>Eukaryota</taxon>
        <taxon>Sar</taxon>
        <taxon>Stramenopiles</taxon>
        <taxon>Oomycota</taxon>
        <taxon>Peronosporomycetes</taxon>
        <taxon>Peronosporales</taxon>
        <taxon>Peronosporaceae</taxon>
        <taxon>Phytophthora</taxon>
    </lineage>
</organism>
<evidence type="ECO:0000256" key="1">
    <source>
        <dbReference type="SAM" id="MobiDB-lite"/>
    </source>
</evidence>